<dbReference type="EMBL" id="CACVKT020005427">
    <property type="protein sequence ID" value="CAC5395017.1"/>
    <property type="molecule type" value="Genomic_DNA"/>
</dbReference>
<protein>
    <submittedName>
        <fullName evidence="1">Uncharacterized protein</fullName>
    </submittedName>
</protein>
<gene>
    <name evidence="1" type="ORF">MCOR_29730</name>
</gene>
<organism evidence="1 2">
    <name type="scientific">Mytilus coruscus</name>
    <name type="common">Sea mussel</name>
    <dbReference type="NCBI Taxonomy" id="42192"/>
    <lineage>
        <taxon>Eukaryota</taxon>
        <taxon>Metazoa</taxon>
        <taxon>Spiralia</taxon>
        <taxon>Lophotrochozoa</taxon>
        <taxon>Mollusca</taxon>
        <taxon>Bivalvia</taxon>
        <taxon>Autobranchia</taxon>
        <taxon>Pteriomorphia</taxon>
        <taxon>Mytilida</taxon>
        <taxon>Mytiloidea</taxon>
        <taxon>Mytilidae</taxon>
        <taxon>Mytilinae</taxon>
        <taxon>Mytilus</taxon>
    </lineage>
</organism>
<evidence type="ECO:0000313" key="1">
    <source>
        <dbReference type="EMBL" id="CAC5395017.1"/>
    </source>
</evidence>
<reference evidence="1 2" key="1">
    <citation type="submission" date="2020-06" db="EMBL/GenBank/DDBJ databases">
        <authorList>
            <person name="Li R."/>
            <person name="Bekaert M."/>
        </authorList>
    </citation>
    <scope>NUCLEOTIDE SEQUENCE [LARGE SCALE GENOMIC DNA]</scope>
    <source>
        <strain evidence="2">wild</strain>
    </source>
</reference>
<keyword evidence="2" id="KW-1185">Reference proteome</keyword>
<sequence length="222" mass="25306">MKRGRPLLLGQELDTKVQYLINELRSKGGNINTRIVKALAKGVVISQDRTLLRENGGGIDISRDWTLSIMKRMNLVKRRGSNTAKPEIKDFDEKKAKFLKEIKTICTTWRELQKLYVVENLVYVYVPAGFTSKLQPMDLSVQKCVKDRMRDAFEDHYPDKVAKSLQDKTEVVVDLTMTTLKPLSAKWLVSAIDYLLANPQIVFNGFHNAGIAQTLGFVFEKK</sequence>
<name>A0A6J8CIT4_MYTCO</name>
<dbReference type="AlphaFoldDB" id="A0A6J8CIT4"/>
<dbReference type="Proteomes" id="UP000507470">
    <property type="component" value="Unassembled WGS sequence"/>
</dbReference>
<accession>A0A6J8CIT4</accession>
<proteinExistence type="predicted"/>
<dbReference type="OrthoDB" id="5866640at2759"/>
<evidence type="ECO:0000313" key="2">
    <source>
        <dbReference type="Proteomes" id="UP000507470"/>
    </source>
</evidence>